<proteinExistence type="predicted"/>
<keyword evidence="3 5" id="KW-1133">Transmembrane helix</keyword>
<dbReference type="Pfam" id="PF00003">
    <property type="entry name" value="7tm_3"/>
    <property type="match status" value="1"/>
</dbReference>
<feature type="transmembrane region" description="Helical" evidence="5">
    <location>
        <begin position="58"/>
        <end position="82"/>
    </location>
</feature>
<evidence type="ECO:0000313" key="7">
    <source>
        <dbReference type="EMBL" id="CRZ04184.1"/>
    </source>
</evidence>
<dbReference type="GO" id="GO:0016020">
    <property type="term" value="C:membrane"/>
    <property type="evidence" value="ECO:0007669"/>
    <property type="project" value="UniProtKB-SubCell"/>
</dbReference>
<evidence type="ECO:0000259" key="6">
    <source>
        <dbReference type="Pfam" id="PF00003"/>
    </source>
</evidence>
<organism evidence="7">
    <name type="scientific">Spongospora subterranea</name>
    <dbReference type="NCBI Taxonomy" id="70186"/>
    <lineage>
        <taxon>Eukaryota</taxon>
        <taxon>Sar</taxon>
        <taxon>Rhizaria</taxon>
        <taxon>Endomyxa</taxon>
        <taxon>Phytomyxea</taxon>
        <taxon>Plasmodiophorida</taxon>
        <taxon>Plasmodiophoridae</taxon>
        <taxon>Spongospora</taxon>
    </lineage>
</organism>
<accession>A0A0H5R7B5</accession>
<evidence type="ECO:0000256" key="4">
    <source>
        <dbReference type="ARBA" id="ARBA00023136"/>
    </source>
</evidence>
<keyword evidence="2 5" id="KW-0812">Transmembrane</keyword>
<evidence type="ECO:0000256" key="1">
    <source>
        <dbReference type="ARBA" id="ARBA00004141"/>
    </source>
</evidence>
<dbReference type="GO" id="GO:0004930">
    <property type="term" value="F:G protein-coupled receptor activity"/>
    <property type="evidence" value="ECO:0007669"/>
    <property type="project" value="InterPro"/>
</dbReference>
<comment type="subcellular location">
    <subcellularLocation>
        <location evidence="1">Membrane</location>
        <topology evidence="1">Multi-pass membrane protein</topology>
    </subcellularLocation>
</comment>
<dbReference type="InterPro" id="IPR017978">
    <property type="entry name" value="GPCR_3_C"/>
</dbReference>
<dbReference type="AlphaFoldDB" id="A0A0H5R7B5"/>
<feature type="non-terminal residue" evidence="7">
    <location>
        <position position="1"/>
    </location>
</feature>
<evidence type="ECO:0000256" key="2">
    <source>
        <dbReference type="ARBA" id="ARBA00022692"/>
    </source>
</evidence>
<evidence type="ECO:0000256" key="5">
    <source>
        <dbReference type="SAM" id="Phobius"/>
    </source>
</evidence>
<reference evidence="7" key="1">
    <citation type="submission" date="2015-04" db="EMBL/GenBank/DDBJ databases">
        <title>The genome sequence of the plant pathogenic Rhizarian Plasmodiophora brassicae reveals insights in its biotrophic life cycle and the origin of chitin synthesis.</title>
        <authorList>
            <person name="Schwelm A."/>
            <person name="Fogelqvist J."/>
            <person name="Knaust A."/>
            <person name="Julke S."/>
            <person name="Lilja T."/>
            <person name="Dhandapani V."/>
            <person name="Bonilla-Rosso G."/>
            <person name="Karlsson M."/>
            <person name="Shevchenko A."/>
            <person name="Choi S.R."/>
            <person name="Kim H.G."/>
            <person name="Park J.Y."/>
            <person name="Lim Y.P."/>
            <person name="Ludwig-Muller J."/>
            <person name="Dixelius C."/>
        </authorList>
    </citation>
    <scope>NUCLEOTIDE SEQUENCE</scope>
    <source>
        <tissue evidence="7">Potato root galls</tissue>
    </source>
</reference>
<name>A0A0H5R7B5_9EUKA</name>
<dbReference type="EMBL" id="HACM01003742">
    <property type="protein sequence ID" value="CRZ04184.1"/>
    <property type="molecule type" value="Transcribed_RNA"/>
</dbReference>
<feature type="domain" description="G-protein coupled receptors family 3 profile" evidence="6">
    <location>
        <begin position="14"/>
        <end position="83"/>
    </location>
</feature>
<protein>
    <recommendedName>
        <fullName evidence="6">G-protein coupled receptors family 3 profile domain-containing protein</fullName>
    </recommendedName>
</protein>
<keyword evidence="4 5" id="KW-0472">Membrane</keyword>
<evidence type="ECO:0000256" key="3">
    <source>
        <dbReference type="ARBA" id="ARBA00022989"/>
    </source>
</evidence>
<feature type="non-terminal residue" evidence="7">
    <location>
        <position position="100"/>
    </location>
</feature>
<sequence length="100" mass="10727">PATDIPTDAPDDHTITLDQCTTYDVYVAVILTTCALFVAWGARLAWHARSAPADFNESPSISVALMFISIYAVLILPLLYLLDANPAVLVILRGLGINVG</sequence>
<feature type="transmembrane region" description="Helical" evidence="5">
    <location>
        <begin position="25"/>
        <end position="46"/>
    </location>
</feature>